<gene>
    <name evidence="1" type="primary">dpgB</name>
    <name evidence="1" type="ORF">ACFSJS_25055</name>
</gene>
<name>A0ABW4PQ44_9ACTN</name>
<dbReference type="Proteomes" id="UP001597365">
    <property type="component" value="Unassembled WGS sequence"/>
</dbReference>
<reference evidence="2" key="1">
    <citation type="journal article" date="2019" name="Int. J. Syst. Evol. Microbiol.">
        <title>The Global Catalogue of Microorganisms (GCM) 10K type strain sequencing project: providing services to taxonomists for standard genome sequencing and annotation.</title>
        <authorList>
            <consortium name="The Broad Institute Genomics Platform"/>
            <consortium name="The Broad Institute Genome Sequencing Center for Infectious Disease"/>
            <person name="Wu L."/>
            <person name="Ma J."/>
        </authorList>
    </citation>
    <scope>NUCLEOTIDE SEQUENCE [LARGE SCALE GENOMIC DNA]</scope>
    <source>
        <strain evidence="2">CGMCC 4.7455</strain>
    </source>
</reference>
<dbReference type="Pfam" id="PF00378">
    <property type="entry name" value="ECH_1"/>
    <property type="match status" value="1"/>
</dbReference>
<sequence length="218" mass="22491">MEDALTLVIDGTEPPSAATAAAVQAFCDAAEDQAGSGAVVLRVSGAPAEGWTSGLDVTVVNKWERALRRLERLARATVAIASGDCGGAALDVFVACDIRVVTPDTRLLVARDAAATWPGMAGFRLVQLAGAARVRRALLFGEPIEATAALRTGLADEMTEDLAGALATAVDLVGGLAGAEISIRRQLHFDAATTSFDEALGQHLAACDRVLRTPVKVA</sequence>
<organism evidence="1 2">
    <name type="scientific">Streptomyces desertarenae</name>
    <dbReference type="NCBI Taxonomy" id="2666184"/>
    <lineage>
        <taxon>Bacteria</taxon>
        <taxon>Bacillati</taxon>
        <taxon>Actinomycetota</taxon>
        <taxon>Actinomycetes</taxon>
        <taxon>Kitasatosporales</taxon>
        <taxon>Streptomycetaceae</taxon>
        <taxon>Streptomyces</taxon>
    </lineage>
</organism>
<dbReference type="CDD" id="cd06558">
    <property type="entry name" value="crotonase-like"/>
    <property type="match status" value="1"/>
</dbReference>
<dbReference type="PANTHER" id="PTHR43459">
    <property type="entry name" value="ENOYL-COA HYDRATASE"/>
    <property type="match status" value="1"/>
</dbReference>
<dbReference type="InterPro" id="IPR029045">
    <property type="entry name" value="ClpP/crotonase-like_dom_sf"/>
</dbReference>
<evidence type="ECO:0000313" key="2">
    <source>
        <dbReference type="Proteomes" id="UP001597365"/>
    </source>
</evidence>
<dbReference type="PANTHER" id="PTHR43459:SF1">
    <property type="entry name" value="EG:BACN32G11.4 PROTEIN"/>
    <property type="match status" value="1"/>
</dbReference>
<accession>A0ABW4PQ44</accession>
<dbReference type="InterPro" id="IPR001753">
    <property type="entry name" value="Enoyl-CoA_hydra/iso"/>
</dbReference>
<dbReference type="EC" id="4.2.1.17" evidence="1"/>
<dbReference type="GO" id="GO:0004300">
    <property type="term" value="F:enoyl-CoA hydratase activity"/>
    <property type="evidence" value="ECO:0007669"/>
    <property type="project" value="UniProtKB-EC"/>
</dbReference>
<dbReference type="InterPro" id="IPR053545">
    <property type="entry name" value="Enoyl-CoA_hydratase-like"/>
</dbReference>
<protein>
    <submittedName>
        <fullName evidence="1">Enoyl-CoA-hydratase DpgB</fullName>
        <ecNumber evidence="1">4.2.1.17</ecNumber>
    </submittedName>
</protein>
<proteinExistence type="predicted"/>
<evidence type="ECO:0000313" key="1">
    <source>
        <dbReference type="EMBL" id="MFD1832887.1"/>
    </source>
</evidence>
<keyword evidence="1" id="KW-0456">Lyase</keyword>
<dbReference type="NCBIfam" id="NF042431">
    <property type="entry name" value="EnCoAhydt_DpgB"/>
    <property type="match status" value="1"/>
</dbReference>
<comment type="caution">
    <text evidence="1">The sequence shown here is derived from an EMBL/GenBank/DDBJ whole genome shotgun (WGS) entry which is preliminary data.</text>
</comment>
<keyword evidence="2" id="KW-1185">Reference proteome</keyword>
<dbReference type="SUPFAM" id="SSF52096">
    <property type="entry name" value="ClpP/crotonase"/>
    <property type="match status" value="1"/>
</dbReference>
<dbReference type="EMBL" id="JBHUFU010000021">
    <property type="protein sequence ID" value="MFD1832887.1"/>
    <property type="molecule type" value="Genomic_DNA"/>
</dbReference>
<dbReference type="Gene3D" id="3.90.226.10">
    <property type="entry name" value="2-enoyl-CoA Hydratase, Chain A, domain 1"/>
    <property type="match status" value="1"/>
</dbReference>
<dbReference type="RefSeq" id="WP_380904230.1">
    <property type="nucleotide sequence ID" value="NZ_JBHUFU010000021.1"/>
</dbReference>